<comment type="caution">
    <text evidence="2">The sequence shown here is derived from an EMBL/GenBank/DDBJ whole genome shotgun (WGS) entry which is preliminary data.</text>
</comment>
<dbReference type="Proteomes" id="UP001526143">
    <property type="component" value="Unassembled WGS sequence"/>
</dbReference>
<dbReference type="RefSeq" id="WP_263743917.1">
    <property type="nucleotide sequence ID" value="NZ_JAOWRF010000036.1"/>
</dbReference>
<sequence length="64" mass="7419">MTENGNGNGRKRLFDPVLIFIRLIQGFWERRDLVGGETTIVDDQTVEEDLQDRLELPESDNQDN</sequence>
<evidence type="ECO:0000313" key="2">
    <source>
        <dbReference type="EMBL" id="MCV3212407.1"/>
    </source>
</evidence>
<reference evidence="2 3" key="1">
    <citation type="submission" date="2022-10" db="EMBL/GenBank/DDBJ databases">
        <title>Identification of biosynthetic pathway for the production of the potent trypsin inhibitor radiosumin.</title>
        <authorList>
            <person name="Fewer D.P."/>
            <person name="Delbaje E."/>
            <person name="Ouyang X."/>
            <person name="Agostino P.D."/>
            <person name="Wahlsten M."/>
            <person name="Jokela J."/>
            <person name="Permi P."/>
            <person name="Haapaniemi E."/>
            <person name="Koistinen H."/>
        </authorList>
    </citation>
    <scope>NUCLEOTIDE SEQUENCE [LARGE SCALE GENOMIC DNA]</scope>
    <source>
        <strain evidence="2 3">NIES-515</strain>
    </source>
</reference>
<evidence type="ECO:0000256" key="1">
    <source>
        <dbReference type="SAM" id="MobiDB-lite"/>
    </source>
</evidence>
<dbReference type="EMBL" id="JAOWRF010000036">
    <property type="protein sequence ID" value="MCV3212407.1"/>
    <property type="molecule type" value="Genomic_DNA"/>
</dbReference>
<proteinExistence type="predicted"/>
<organism evidence="2 3">
    <name type="scientific">Plectonema radiosum NIES-515</name>
    <dbReference type="NCBI Taxonomy" id="2986073"/>
    <lineage>
        <taxon>Bacteria</taxon>
        <taxon>Bacillati</taxon>
        <taxon>Cyanobacteriota</taxon>
        <taxon>Cyanophyceae</taxon>
        <taxon>Oscillatoriophycideae</taxon>
        <taxon>Oscillatoriales</taxon>
        <taxon>Microcoleaceae</taxon>
        <taxon>Plectonema</taxon>
    </lineage>
</organism>
<protein>
    <submittedName>
        <fullName evidence="2">Uncharacterized protein</fullName>
    </submittedName>
</protein>
<keyword evidence="3" id="KW-1185">Reference proteome</keyword>
<gene>
    <name evidence="2" type="ORF">OGM63_02480</name>
</gene>
<feature type="region of interest" description="Disordered" evidence="1">
    <location>
        <begin position="44"/>
        <end position="64"/>
    </location>
</feature>
<evidence type="ECO:0000313" key="3">
    <source>
        <dbReference type="Proteomes" id="UP001526143"/>
    </source>
</evidence>
<accession>A0ABT3ATG3</accession>
<name>A0ABT3ATG3_9CYAN</name>